<dbReference type="Gene3D" id="3.40.50.620">
    <property type="entry name" value="HUPs"/>
    <property type="match status" value="1"/>
</dbReference>
<dbReference type="PANTHER" id="PTHR47815">
    <property type="entry name" value="UNIVERSAL STRESS PROTEIN A FAMILY PROTEIN C25B2.10"/>
    <property type="match status" value="1"/>
</dbReference>
<dbReference type="HOGENOM" id="CLU_033255_0_0_1"/>
<dbReference type="VEuPathDB" id="FungiDB:CTRG_05239"/>
<feature type="region of interest" description="Disordered" evidence="1">
    <location>
        <begin position="236"/>
        <end position="275"/>
    </location>
</feature>
<dbReference type="InterPro" id="IPR014729">
    <property type="entry name" value="Rossmann-like_a/b/a_fold"/>
</dbReference>
<dbReference type="AlphaFoldDB" id="C5MGN5"/>
<feature type="compositionally biased region" description="Basic and acidic residues" evidence="1">
    <location>
        <begin position="250"/>
        <end position="267"/>
    </location>
</feature>
<feature type="compositionally biased region" description="Low complexity" evidence="1">
    <location>
        <begin position="236"/>
        <end position="249"/>
    </location>
</feature>
<dbReference type="Proteomes" id="UP000002037">
    <property type="component" value="Unassembled WGS sequence"/>
</dbReference>
<dbReference type="RefSeq" id="XP_002550941.1">
    <property type="nucleotide sequence ID" value="XM_002550895.1"/>
</dbReference>
<gene>
    <name evidence="3" type="ORF">CTRG_05239</name>
</gene>
<sequence>MTLSPVMSPASEIKDPILKARPSMPRTHSMERGISFDTSPHGHQKSYTIKVKHPLFKFRRTNKTYLVGYNGDMESSKAVEWLFDEMIINGDTIVILQVLDEKINESIDKRKAEKNLAMFESLNQHFKKVRIIHQIAIGKARKAMSAAVEEYRPSMMVIGTHHYDGKEHHRGFAKSSLSKHILEYSLVPVILVKPTYKYVEFLKQEIDGPHYFENWIKNIDEIENRVIRKKVPSLLSPSVSRSSSYTSLVNEERGRGNREELQPETRSRSRSTSKSRLFARFFKTDKT</sequence>
<dbReference type="OrthoDB" id="843225at2759"/>
<proteinExistence type="predicted"/>
<accession>C5MGN5</accession>
<reference evidence="3 4" key="1">
    <citation type="journal article" date="2009" name="Nature">
        <title>Evolution of pathogenicity and sexual reproduction in eight Candida genomes.</title>
        <authorList>
            <person name="Butler G."/>
            <person name="Rasmussen M.D."/>
            <person name="Lin M.F."/>
            <person name="Santos M.A."/>
            <person name="Sakthikumar S."/>
            <person name="Munro C.A."/>
            <person name="Rheinbay E."/>
            <person name="Grabherr M."/>
            <person name="Forche A."/>
            <person name="Reedy J.L."/>
            <person name="Agrafioti I."/>
            <person name="Arnaud M.B."/>
            <person name="Bates S."/>
            <person name="Brown A.J."/>
            <person name="Brunke S."/>
            <person name="Costanzo M.C."/>
            <person name="Fitzpatrick D.A."/>
            <person name="de Groot P.W."/>
            <person name="Harris D."/>
            <person name="Hoyer L.L."/>
            <person name="Hube B."/>
            <person name="Klis F.M."/>
            <person name="Kodira C."/>
            <person name="Lennard N."/>
            <person name="Logue M.E."/>
            <person name="Martin R."/>
            <person name="Neiman A.M."/>
            <person name="Nikolaou E."/>
            <person name="Quail M.A."/>
            <person name="Quinn J."/>
            <person name="Santos M.C."/>
            <person name="Schmitzberger F.F."/>
            <person name="Sherlock G."/>
            <person name="Shah P."/>
            <person name="Silverstein K.A."/>
            <person name="Skrzypek M.S."/>
            <person name="Soll D."/>
            <person name="Staggs R."/>
            <person name="Stansfield I."/>
            <person name="Stumpf M.P."/>
            <person name="Sudbery P.E."/>
            <person name="Srikantha T."/>
            <person name="Zeng Q."/>
            <person name="Berman J."/>
            <person name="Berriman M."/>
            <person name="Heitman J."/>
            <person name="Gow N.A."/>
            <person name="Lorenz M.C."/>
            <person name="Birren B.W."/>
            <person name="Kellis M."/>
            <person name="Cuomo C.A."/>
        </authorList>
    </citation>
    <scope>NUCLEOTIDE SEQUENCE [LARGE SCALE GENOMIC DNA]</scope>
    <source>
        <strain evidence="4">ATCC MYA-3404 / T1</strain>
    </source>
</reference>
<evidence type="ECO:0000259" key="2">
    <source>
        <dbReference type="Pfam" id="PF00582"/>
    </source>
</evidence>
<dbReference type="InterPro" id="IPR006016">
    <property type="entry name" value="UspA"/>
</dbReference>
<dbReference type="PANTHER" id="PTHR47815:SF1">
    <property type="entry name" value="UNIVERSAL STRESS PROTEIN A FAMILY PROTEIN C25B2.10"/>
    <property type="match status" value="1"/>
</dbReference>
<protein>
    <recommendedName>
        <fullName evidence="2">UspA domain-containing protein</fullName>
    </recommendedName>
</protein>
<evidence type="ECO:0000313" key="4">
    <source>
        <dbReference type="Proteomes" id="UP000002037"/>
    </source>
</evidence>
<dbReference type="GeneID" id="8299558"/>
<dbReference type="KEGG" id="ctp:CTRG_05239"/>
<organism evidence="3 4">
    <name type="scientific">Candida tropicalis (strain ATCC MYA-3404 / T1)</name>
    <name type="common">Yeast</name>
    <dbReference type="NCBI Taxonomy" id="294747"/>
    <lineage>
        <taxon>Eukaryota</taxon>
        <taxon>Fungi</taxon>
        <taxon>Dikarya</taxon>
        <taxon>Ascomycota</taxon>
        <taxon>Saccharomycotina</taxon>
        <taxon>Pichiomycetes</taxon>
        <taxon>Debaryomycetaceae</taxon>
        <taxon>Candida/Lodderomyces clade</taxon>
        <taxon>Candida</taxon>
    </lineage>
</organism>
<feature type="domain" description="UspA" evidence="2">
    <location>
        <begin position="63"/>
        <end position="193"/>
    </location>
</feature>
<dbReference type="EMBL" id="GG692402">
    <property type="protein sequence ID" value="EER30787.1"/>
    <property type="molecule type" value="Genomic_DNA"/>
</dbReference>
<keyword evidence="4" id="KW-1185">Reference proteome</keyword>
<dbReference type="CDD" id="cd23659">
    <property type="entry name" value="USP_At3g01520-like"/>
    <property type="match status" value="1"/>
</dbReference>
<dbReference type="STRING" id="294747.C5MGN5"/>
<dbReference type="SUPFAM" id="SSF52402">
    <property type="entry name" value="Adenine nucleotide alpha hydrolases-like"/>
    <property type="match status" value="1"/>
</dbReference>
<dbReference type="eggNOG" id="ENOG502RYEB">
    <property type="taxonomic scope" value="Eukaryota"/>
</dbReference>
<name>C5MGN5_CANTT</name>
<evidence type="ECO:0000256" key="1">
    <source>
        <dbReference type="SAM" id="MobiDB-lite"/>
    </source>
</evidence>
<evidence type="ECO:0000313" key="3">
    <source>
        <dbReference type="EMBL" id="EER30787.1"/>
    </source>
</evidence>
<dbReference type="Pfam" id="PF00582">
    <property type="entry name" value="Usp"/>
    <property type="match status" value="1"/>
</dbReference>